<dbReference type="AlphaFoldDB" id="A0A9D1LP72"/>
<sequence length="310" mass="33653">MGSKKTLILTAAVSLLATLSISVATYAWFLTSFGANGGKTINLTSGVSSVMVTAKAYSMNADENGGFIARNSISIDKAGNATAEGQDSGPTISSSSLSVSFNQVVDPYDYLPLYVNEVSLNREKLPRAYVELEYRQDNVGGYVRVEVEPTVEGNPIQWSYGEYEYASYLRSFTYRNDESAPSEESIRQKLENRNANGENPDSSVWKSLSSSADVYSGQLHVDPLNQYANGELYYSCATLLEITIDPLPFLDLLMDTMQSADQAASGVKFSLSLGFKLNISYSSSPFRDEAGNELPIAELNPGSYLEGGNP</sequence>
<proteinExistence type="predicted"/>
<evidence type="ECO:0000313" key="2">
    <source>
        <dbReference type="Proteomes" id="UP000824070"/>
    </source>
</evidence>
<name>A0A9D1LP72_9FIRM</name>
<organism evidence="1 2">
    <name type="scientific">Candidatus Alloenteromonas pullicola</name>
    <dbReference type="NCBI Taxonomy" id="2840784"/>
    <lineage>
        <taxon>Bacteria</taxon>
        <taxon>Bacillati</taxon>
        <taxon>Bacillota</taxon>
        <taxon>Bacillota incertae sedis</taxon>
        <taxon>Candidatus Alloenteromonas</taxon>
    </lineage>
</organism>
<dbReference type="Proteomes" id="UP000824070">
    <property type="component" value="Unassembled WGS sequence"/>
</dbReference>
<reference evidence="1" key="1">
    <citation type="submission" date="2020-10" db="EMBL/GenBank/DDBJ databases">
        <authorList>
            <person name="Gilroy R."/>
        </authorList>
    </citation>
    <scope>NUCLEOTIDE SEQUENCE</scope>
    <source>
        <strain evidence="1">ChiGjej1B1-22543</strain>
    </source>
</reference>
<gene>
    <name evidence="1" type="ORF">IAC52_03980</name>
</gene>
<evidence type="ECO:0000313" key="1">
    <source>
        <dbReference type="EMBL" id="HIU45437.1"/>
    </source>
</evidence>
<protein>
    <submittedName>
        <fullName evidence="1">Uncharacterized protein</fullName>
    </submittedName>
</protein>
<dbReference type="EMBL" id="DVMV01000029">
    <property type="protein sequence ID" value="HIU45437.1"/>
    <property type="molecule type" value="Genomic_DNA"/>
</dbReference>
<accession>A0A9D1LP72</accession>
<reference evidence="1" key="2">
    <citation type="journal article" date="2021" name="PeerJ">
        <title>Extensive microbial diversity within the chicken gut microbiome revealed by metagenomics and culture.</title>
        <authorList>
            <person name="Gilroy R."/>
            <person name="Ravi A."/>
            <person name="Getino M."/>
            <person name="Pursley I."/>
            <person name="Horton D.L."/>
            <person name="Alikhan N.F."/>
            <person name="Baker D."/>
            <person name="Gharbi K."/>
            <person name="Hall N."/>
            <person name="Watson M."/>
            <person name="Adriaenssens E.M."/>
            <person name="Foster-Nyarko E."/>
            <person name="Jarju S."/>
            <person name="Secka A."/>
            <person name="Antonio M."/>
            <person name="Oren A."/>
            <person name="Chaudhuri R.R."/>
            <person name="La Ragione R."/>
            <person name="Hildebrand F."/>
            <person name="Pallen M.J."/>
        </authorList>
    </citation>
    <scope>NUCLEOTIDE SEQUENCE</scope>
    <source>
        <strain evidence="1">ChiGjej1B1-22543</strain>
    </source>
</reference>
<comment type="caution">
    <text evidence="1">The sequence shown here is derived from an EMBL/GenBank/DDBJ whole genome shotgun (WGS) entry which is preliminary data.</text>
</comment>